<keyword evidence="3" id="KW-1185">Reference proteome</keyword>
<dbReference type="SUPFAM" id="SSF55961">
    <property type="entry name" value="Bet v1-like"/>
    <property type="match status" value="1"/>
</dbReference>
<dbReference type="KEGG" id="nib:GU926_02210"/>
<dbReference type="Pfam" id="PF19569">
    <property type="entry name" value="START_2"/>
    <property type="match status" value="1"/>
</dbReference>
<evidence type="ECO:0000313" key="3">
    <source>
        <dbReference type="Proteomes" id="UP000464214"/>
    </source>
</evidence>
<accession>A0A6P1NWI8</accession>
<dbReference type="InterPro" id="IPR023393">
    <property type="entry name" value="START-like_dom_sf"/>
</dbReference>
<gene>
    <name evidence="2" type="ORF">GU926_02210</name>
</gene>
<protein>
    <submittedName>
        <fullName evidence="2">ATPase</fullName>
    </submittedName>
</protein>
<name>A0A6P1NWI8_9BACT</name>
<dbReference type="RefSeq" id="WP_160688600.1">
    <property type="nucleotide sequence ID" value="NZ_CP047897.1"/>
</dbReference>
<proteinExistence type="predicted"/>
<reference evidence="2 3" key="1">
    <citation type="submission" date="2020-01" db="EMBL/GenBank/DDBJ databases">
        <authorList>
            <person name="Kim M."/>
        </authorList>
    </citation>
    <scope>NUCLEOTIDE SEQUENCE [LARGE SCALE GENOMIC DNA]</scope>
    <source>
        <strain evidence="2 3">BT10</strain>
    </source>
</reference>
<organism evidence="2 3">
    <name type="scientific">Nibribacter ruber</name>
    <dbReference type="NCBI Taxonomy" id="2698458"/>
    <lineage>
        <taxon>Bacteria</taxon>
        <taxon>Pseudomonadati</taxon>
        <taxon>Bacteroidota</taxon>
        <taxon>Cytophagia</taxon>
        <taxon>Cytophagales</taxon>
        <taxon>Hymenobacteraceae</taxon>
        <taxon>Nibribacter</taxon>
    </lineage>
</organism>
<dbReference type="Proteomes" id="UP000464214">
    <property type="component" value="Chromosome"/>
</dbReference>
<feature type="domain" description="START-like" evidence="1">
    <location>
        <begin position="2"/>
        <end position="130"/>
    </location>
</feature>
<dbReference type="InterPro" id="IPR045736">
    <property type="entry name" value="START_2"/>
</dbReference>
<dbReference type="EMBL" id="CP047897">
    <property type="protein sequence ID" value="QHL86318.1"/>
    <property type="molecule type" value="Genomic_DNA"/>
</dbReference>
<sequence>MSKTKFIREYALNASPKMIYPYLSTASGLEQWFCQSVKVMGDRVFNFIWDNQDHLAEMTSHRTNKSVRFTFLGPNRMTTSESGYIEFVIDSSELTLEQYLRIVDYTDEGDVEQLAELWDNLLQNLREIIGG</sequence>
<evidence type="ECO:0000259" key="1">
    <source>
        <dbReference type="Pfam" id="PF19569"/>
    </source>
</evidence>
<dbReference type="Gene3D" id="3.30.530.20">
    <property type="match status" value="1"/>
</dbReference>
<dbReference type="AlphaFoldDB" id="A0A6P1NWI8"/>
<evidence type="ECO:0000313" key="2">
    <source>
        <dbReference type="EMBL" id="QHL86318.1"/>
    </source>
</evidence>